<sequence length="59" mass="6753">APFLLHNMLNILAISRFNCPYISFLRYFGANNNVILTIPFRSVYKELHADHETGAADNK</sequence>
<organism evidence="1 2">
    <name type="scientific">Roseburia inulinivorans DSM 16841</name>
    <dbReference type="NCBI Taxonomy" id="622312"/>
    <lineage>
        <taxon>Bacteria</taxon>
        <taxon>Bacillati</taxon>
        <taxon>Bacillota</taxon>
        <taxon>Clostridia</taxon>
        <taxon>Lachnospirales</taxon>
        <taxon>Lachnospiraceae</taxon>
        <taxon>Roseburia</taxon>
    </lineage>
</organism>
<gene>
    <name evidence="1" type="ORF">ROSEINA2194_03491</name>
</gene>
<proteinExistence type="predicted"/>
<name>C0FXK3_9FIRM</name>
<comment type="caution">
    <text evidence="1">The sequence shown here is derived from an EMBL/GenBank/DDBJ whole genome shotgun (WGS) entry which is preliminary data.</text>
</comment>
<dbReference type="Proteomes" id="UP000003561">
    <property type="component" value="Unassembled WGS sequence"/>
</dbReference>
<dbReference type="EMBL" id="ACFY01000147">
    <property type="protein sequence ID" value="EEG92624.1"/>
    <property type="molecule type" value="Genomic_DNA"/>
</dbReference>
<protein>
    <submittedName>
        <fullName evidence="1">Uncharacterized protein</fullName>
    </submittedName>
</protein>
<evidence type="ECO:0000313" key="1">
    <source>
        <dbReference type="EMBL" id="EEG92624.1"/>
    </source>
</evidence>
<accession>C0FXK3</accession>
<reference evidence="1 2" key="1">
    <citation type="submission" date="2009-02" db="EMBL/GenBank/DDBJ databases">
        <authorList>
            <person name="Fulton L."/>
            <person name="Clifton S."/>
            <person name="Fulton B."/>
            <person name="Xu J."/>
            <person name="Minx P."/>
            <person name="Pepin K.H."/>
            <person name="Johnson M."/>
            <person name="Bhonagiri V."/>
            <person name="Nash W.E."/>
            <person name="Mardis E.R."/>
            <person name="Wilson R.K."/>
        </authorList>
    </citation>
    <scope>NUCLEOTIDE SEQUENCE [LARGE SCALE GENOMIC DNA]</scope>
    <source>
        <strain evidence="1 2">DSM 16841</strain>
    </source>
</reference>
<feature type="non-terminal residue" evidence="1">
    <location>
        <position position="1"/>
    </location>
</feature>
<dbReference type="AlphaFoldDB" id="C0FXK3"/>
<evidence type="ECO:0000313" key="2">
    <source>
        <dbReference type="Proteomes" id="UP000003561"/>
    </source>
</evidence>
<reference evidence="1 2" key="2">
    <citation type="submission" date="2009-03" db="EMBL/GenBank/DDBJ databases">
        <title>Draft genome sequence of Roseburia inulinivorans (DSM 16841).</title>
        <authorList>
            <person name="Sudarsanam P."/>
            <person name="Ley R."/>
            <person name="Guruge J."/>
            <person name="Turnbaugh P.J."/>
            <person name="Mahowald M."/>
            <person name="Liep D."/>
            <person name="Gordon J."/>
        </authorList>
    </citation>
    <scope>NUCLEOTIDE SEQUENCE [LARGE SCALE GENOMIC DNA]</scope>
    <source>
        <strain evidence="1 2">DSM 16841</strain>
    </source>
</reference>